<dbReference type="Proteomes" id="UP000000390">
    <property type="component" value="Chromosome"/>
</dbReference>
<accession>D8J3X6</accession>
<name>D8J3X6_HALJB</name>
<dbReference type="PATRIC" id="fig|795797.18.peg.1976"/>
<evidence type="ECO:0000313" key="2">
    <source>
        <dbReference type="EMBL" id="ELY35419.1"/>
    </source>
</evidence>
<dbReference type="STRING" id="795797.HacjB3_09925"/>
<keyword evidence="4" id="KW-1185">Reference proteome</keyword>
<dbReference type="RefSeq" id="WP_008417147.1">
    <property type="nucleotide sequence ID" value="NC_014297.1"/>
</dbReference>
<dbReference type="AlphaFoldDB" id="D8J3X6"/>
<evidence type="ECO:0000313" key="3">
    <source>
        <dbReference type="Proteomes" id="UP000000390"/>
    </source>
</evidence>
<sequence>MLRTAYSETTLRELERRLALQQRRIERLEQAERRPRPPVAGGTERAWECDRCRSGWIVHDGDELRCTGCEYLRYL</sequence>
<dbReference type="EMBL" id="CP002062">
    <property type="protein sequence ID" value="ADJ15368.1"/>
    <property type="molecule type" value="Genomic_DNA"/>
</dbReference>
<reference evidence="1 3" key="1">
    <citation type="journal article" date="2010" name="J. Bacteriol.">
        <title>Complete genome sequence of Halalkalicoccus jeotgali B3(T), an extremely halophilic archaeon.</title>
        <authorList>
            <person name="Roh S.W."/>
            <person name="Nam Y.D."/>
            <person name="Nam S.H."/>
            <person name="Choi S.H."/>
            <person name="Park H.S."/>
            <person name="Bae J.W."/>
        </authorList>
    </citation>
    <scope>NUCLEOTIDE SEQUENCE [LARGE SCALE GENOMIC DNA]</scope>
    <source>
        <strain evidence="1">B3</strain>
        <strain evidence="3">DSM 18796 / CECT 7217 / JCM 14584 / KCTC 4019 / B3</strain>
    </source>
</reference>
<evidence type="ECO:0000313" key="4">
    <source>
        <dbReference type="Proteomes" id="UP000011645"/>
    </source>
</evidence>
<dbReference type="GeneID" id="9419795"/>
<protein>
    <submittedName>
        <fullName evidence="1">Uncharacterized protein</fullName>
    </submittedName>
</protein>
<organism evidence="1 3">
    <name type="scientific">Halalkalicoccus jeotgali (strain DSM 18796 / CECT 7217 / JCM 14584 / KCTC 4019 / B3)</name>
    <dbReference type="NCBI Taxonomy" id="795797"/>
    <lineage>
        <taxon>Archaea</taxon>
        <taxon>Methanobacteriati</taxon>
        <taxon>Methanobacteriota</taxon>
        <taxon>Stenosarchaea group</taxon>
        <taxon>Halobacteria</taxon>
        <taxon>Halobacteriales</taxon>
        <taxon>Halococcaceae</taxon>
        <taxon>Halalkalicoccus</taxon>
    </lineage>
</organism>
<proteinExistence type="predicted"/>
<dbReference type="Proteomes" id="UP000011645">
    <property type="component" value="Unassembled WGS sequence"/>
</dbReference>
<evidence type="ECO:0000313" key="1">
    <source>
        <dbReference type="EMBL" id="ADJ15368.1"/>
    </source>
</evidence>
<dbReference type="EMBL" id="AOHV01000033">
    <property type="protein sequence ID" value="ELY35419.1"/>
    <property type="molecule type" value="Genomic_DNA"/>
</dbReference>
<gene>
    <name evidence="1" type="ordered locus">HacjB3_09925</name>
    <name evidence="2" type="ORF">C497_12751</name>
</gene>
<dbReference type="KEGG" id="hje:HacjB3_09925"/>
<dbReference type="HOGENOM" id="CLU_2662199_0_0_2"/>
<dbReference type="OrthoDB" id="382346at2157"/>
<reference evidence="2 4" key="2">
    <citation type="journal article" date="2014" name="PLoS Genet.">
        <title>Phylogenetically driven sequencing of extremely halophilic archaea reveals strategies for static and dynamic osmo-response.</title>
        <authorList>
            <person name="Becker E.A."/>
            <person name="Seitzer P.M."/>
            <person name="Tritt A."/>
            <person name="Larsen D."/>
            <person name="Krusor M."/>
            <person name="Yao A.I."/>
            <person name="Wu D."/>
            <person name="Madern D."/>
            <person name="Eisen J.A."/>
            <person name="Darling A.E."/>
            <person name="Facciotti M.T."/>
        </authorList>
    </citation>
    <scope>NUCLEOTIDE SEQUENCE [LARGE SCALE GENOMIC DNA]</scope>
    <source>
        <strain evidence="2">B3</strain>
        <strain evidence="4">DSM 18796 / CECT 7217 / JCM 14584 / KCTC 4019 / B3</strain>
    </source>
</reference>